<feature type="region of interest" description="Disordered" evidence="1">
    <location>
        <begin position="57"/>
        <end position="83"/>
    </location>
</feature>
<feature type="signal peptide" evidence="2">
    <location>
        <begin position="1"/>
        <end position="21"/>
    </location>
</feature>
<evidence type="ECO:0000313" key="4">
    <source>
        <dbReference type="Proteomes" id="UP001529491"/>
    </source>
</evidence>
<gene>
    <name evidence="3" type="ORF">RGE70_06735</name>
</gene>
<evidence type="ECO:0000256" key="2">
    <source>
        <dbReference type="SAM" id="SignalP"/>
    </source>
</evidence>
<feature type="chain" id="PRO_5045741509" description="Lipoprotein" evidence="2">
    <location>
        <begin position="22"/>
        <end position="141"/>
    </location>
</feature>
<dbReference type="EMBL" id="CP136522">
    <property type="protein sequence ID" value="WOT06463.1"/>
    <property type="molecule type" value="Genomic_DNA"/>
</dbReference>
<dbReference type="RefSeq" id="WP_310470737.1">
    <property type="nucleotide sequence ID" value="NZ_CP136522.1"/>
</dbReference>
<evidence type="ECO:0008006" key="5">
    <source>
        <dbReference type="Google" id="ProtNLM"/>
    </source>
</evidence>
<dbReference type="PROSITE" id="PS51257">
    <property type="entry name" value="PROKAR_LIPOPROTEIN"/>
    <property type="match status" value="1"/>
</dbReference>
<feature type="compositionally biased region" description="Basic and acidic residues" evidence="1">
    <location>
        <begin position="57"/>
        <end position="69"/>
    </location>
</feature>
<reference evidence="3 4" key="1">
    <citation type="submission" date="2023-10" db="EMBL/GenBank/DDBJ databases">
        <title>Complete genome sequence of Shewanella sp. DAU334.</title>
        <authorList>
            <person name="Lee Y.-S."/>
            <person name="Jeong H.-R."/>
            <person name="Hwang E.-J."/>
            <person name="Choi Y.-L."/>
            <person name="Kim G.-D."/>
        </authorList>
    </citation>
    <scope>NUCLEOTIDE SEQUENCE [LARGE SCALE GENOMIC DNA]</scope>
    <source>
        <strain evidence="3 4">DAU334</strain>
    </source>
</reference>
<name>A0ABZ0K1Z2_9GAMM</name>
<evidence type="ECO:0000313" key="3">
    <source>
        <dbReference type="EMBL" id="WOT06463.1"/>
    </source>
</evidence>
<keyword evidence="4" id="KW-1185">Reference proteome</keyword>
<dbReference type="Proteomes" id="UP001529491">
    <property type="component" value="Chromosome"/>
</dbReference>
<keyword evidence="2" id="KW-0732">Signal</keyword>
<evidence type="ECO:0000256" key="1">
    <source>
        <dbReference type="SAM" id="MobiDB-lite"/>
    </source>
</evidence>
<organism evidence="3 4">
    <name type="scientific">Shewanella youngdeokensis</name>
    <dbReference type="NCBI Taxonomy" id="2999068"/>
    <lineage>
        <taxon>Bacteria</taxon>
        <taxon>Pseudomonadati</taxon>
        <taxon>Pseudomonadota</taxon>
        <taxon>Gammaproteobacteria</taxon>
        <taxon>Alteromonadales</taxon>
        <taxon>Shewanellaceae</taxon>
        <taxon>Shewanella</taxon>
    </lineage>
</organism>
<protein>
    <recommendedName>
        <fullName evidence="5">Lipoprotein</fullName>
    </recommendedName>
</protein>
<proteinExistence type="predicted"/>
<accession>A0ABZ0K1Z2</accession>
<sequence>MKKSPLLLILLLSACSNTVHIEPEEFAGQLTDTFKTDIKSNGLKLFTYKAELVNAERNEQASLPHEHRAQQKKRGTSNYKEPDLSDWTQKIELGLNRTIEMTGYCREGFIEISRLIEYDRGSIRGECNEGATDSDISKFDS</sequence>